<accession>A0A1K0FH11</accession>
<dbReference type="AlphaFoldDB" id="A0A1K0FH11"/>
<gene>
    <name evidence="1" type="ORF">BG844_22975</name>
</gene>
<comment type="caution">
    <text evidence="1">The sequence shown here is derived from an EMBL/GenBank/DDBJ whole genome shotgun (WGS) entry which is preliminary data.</text>
</comment>
<dbReference type="Proteomes" id="UP000182486">
    <property type="component" value="Unassembled WGS sequence"/>
</dbReference>
<name>A0A1K0FH11_9ACTN</name>
<evidence type="ECO:0000313" key="2">
    <source>
        <dbReference type="Proteomes" id="UP000182486"/>
    </source>
</evidence>
<organism evidence="1 2">
    <name type="scientific">Couchioplanes caeruleus subsp. caeruleus</name>
    <dbReference type="NCBI Taxonomy" id="56427"/>
    <lineage>
        <taxon>Bacteria</taxon>
        <taxon>Bacillati</taxon>
        <taxon>Actinomycetota</taxon>
        <taxon>Actinomycetes</taxon>
        <taxon>Micromonosporales</taxon>
        <taxon>Micromonosporaceae</taxon>
        <taxon>Couchioplanes</taxon>
    </lineage>
</organism>
<dbReference type="RefSeq" id="WP_071807417.1">
    <property type="nucleotide sequence ID" value="NZ_MEIA01000250.1"/>
</dbReference>
<keyword evidence="2" id="KW-1185">Reference proteome</keyword>
<proteinExistence type="predicted"/>
<dbReference type="EMBL" id="MEIA01000250">
    <property type="protein sequence ID" value="OJF12008.1"/>
    <property type="molecule type" value="Genomic_DNA"/>
</dbReference>
<reference evidence="1 2" key="1">
    <citation type="submission" date="2016-09" db="EMBL/GenBank/DDBJ databases">
        <title>Couchioplanes caeruleus draft genome sequence.</title>
        <authorList>
            <person name="Sheehan J."/>
            <person name="Caffrey P."/>
        </authorList>
    </citation>
    <scope>NUCLEOTIDE SEQUENCE [LARGE SCALE GENOMIC DNA]</scope>
    <source>
        <strain evidence="1 2">DSM 43634</strain>
    </source>
</reference>
<sequence length="101" mass="10484">MPITAELEDRLVYGLRRPTLADARESLRASVDNPDAVWSELLAQTGLAGSETTTAALSAMAQAMLVRGGGVGMCGNALHIRITAYTALGAVEDLIAVSVKA</sequence>
<evidence type="ECO:0000313" key="1">
    <source>
        <dbReference type="EMBL" id="OJF12008.1"/>
    </source>
</evidence>
<protein>
    <submittedName>
        <fullName evidence="1">Uncharacterized protein</fullName>
    </submittedName>
</protein>